<keyword evidence="1" id="KW-0472">Membrane</keyword>
<proteinExistence type="predicted"/>
<comment type="caution">
    <text evidence="2">The sequence shown here is derived from an EMBL/GenBank/DDBJ whole genome shotgun (WGS) entry which is preliminary data.</text>
</comment>
<organism evidence="2 3">
    <name type="scientific">Adineta steineri</name>
    <dbReference type="NCBI Taxonomy" id="433720"/>
    <lineage>
        <taxon>Eukaryota</taxon>
        <taxon>Metazoa</taxon>
        <taxon>Spiralia</taxon>
        <taxon>Gnathifera</taxon>
        <taxon>Rotifera</taxon>
        <taxon>Eurotatoria</taxon>
        <taxon>Bdelloidea</taxon>
        <taxon>Adinetida</taxon>
        <taxon>Adinetidae</taxon>
        <taxon>Adineta</taxon>
    </lineage>
</organism>
<evidence type="ECO:0000313" key="3">
    <source>
        <dbReference type="Proteomes" id="UP000663844"/>
    </source>
</evidence>
<protein>
    <submittedName>
        <fullName evidence="2">Uncharacterized protein</fullName>
    </submittedName>
</protein>
<gene>
    <name evidence="2" type="ORF">OXD698_LOCUS39496</name>
</gene>
<reference evidence="2" key="1">
    <citation type="submission" date="2021-02" db="EMBL/GenBank/DDBJ databases">
        <authorList>
            <person name="Nowell W R."/>
        </authorList>
    </citation>
    <scope>NUCLEOTIDE SEQUENCE</scope>
</reference>
<sequence length="103" mass="11751">MALPTLRTFVSTKLIGLNMFPLWAFGNNTNRVTATRLGQRATRLYIILLIISFAIIIFYTVIQPQILTKTFDKPSFDVYNRLARDHGTTLECSCSVISTTYDR</sequence>
<dbReference type="AlphaFoldDB" id="A0A820AIR7"/>
<dbReference type="Proteomes" id="UP000663844">
    <property type="component" value="Unassembled WGS sequence"/>
</dbReference>
<feature type="non-terminal residue" evidence="2">
    <location>
        <position position="103"/>
    </location>
</feature>
<feature type="transmembrane region" description="Helical" evidence="1">
    <location>
        <begin position="44"/>
        <end position="62"/>
    </location>
</feature>
<evidence type="ECO:0000313" key="2">
    <source>
        <dbReference type="EMBL" id="CAF4176868.1"/>
    </source>
</evidence>
<name>A0A820AIR7_9BILA</name>
<keyword evidence="1" id="KW-0812">Transmembrane</keyword>
<dbReference type="EMBL" id="CAJOAZ010008080">
    <property type="protein sequence ID" value="CAF4176868.1"/>
    <property type="molecule type" value="Genomic_DNA"/>
</dbReference>
<evidence type="ECO:0000256" key="1">
    <source>
        <dbReference type="SAM" id="Phobius"/>
    </source>
</evidence>
<accession>A0A820AIR7</accession>
<keyword evidence="1" id="KW-1133">Transmembrane helix</keyword>